<keyword evidence="1" id="KW-0472">Membrane</keyword>
<dbReference type="EMBL" id="CP010025">
    <property type="protein sequence ID" value="AJZ57066.1"/>
    <property type="molecule type" value="Genomic_DNA"/>
</dbReference>
<keyword evidence="1" id="KW-1133">Transmembrane helix</keyword>
<reference evidence="3" key="2">
    <citation type="submission" date="2022-08" db="EMBL/GenBank/DDBJ databases">
        <authorList>
            <person name="Kim S.-J."/>
        </authorList>
    </citation>
    <scope>NUCLEOTIDE SEQUENCE</scope>
    <source>
        <strain evidence="3">KJ</strain>
    </source>
</reference>
<protein>
    <submittedName>
        <fullName evidence="3">Uncharacterized protein</fullName>
    </submittedName>
</protein>
<dbReference type="Proteomes" id="UP001246473">
    <property type="component" value="Unassembled WGS sequence"/>
</dbReference>
<dbReference type="KEGG" id="bfn:OI25_7220"/>
<dbReference type="GeneID" id="66513565"/>
<organism evidence="3 5">
    <name type="scientific">Paraburkholderia fungorum</name>
    <dbReference type="NCBI Taxonomy" id="134537"/>
    <lineage>
        <taxon>Bacteria</taxon>
        <taxon>Pseudomonadati</taxon>
        <taxon>Pseudomonadota</taxon>
        <taxon>Betaproteobacteria</taxon>
        <taxon>Burkholderiales</taxon>
        <taxon>Burkholderiaceae</taxon>
        <taxon>Paraburkholderia</taxon>
    </lineage>
</organism>
<proteinExistence type="predicted"/>
<name>A0AAP5QI41_9BURK</name>
<reference evidence="2 4" key="1">
    <citation type="journal article" date="2015" name="Genome Announc.">
        <title>Complete genome sequences for 59 burkholderia isolates, both pathogenic and near neighbor.</title>
        <authorList>
            <person name="Johnson S.L."/>
            <person name="Bishop-Lilly K.A."/>
            <person name="Ladner J.T."/>
            <person name="Daligault H.E."/>
            <person name="Davenport K.W."/>
            <person name="Jaissle J."/>
            <person name="Frey K.G."/>
            <person name="Koroleva G.I."/>
            <person name="Bruce D.C."/>
            <person name="Coyne S.R."/>
            <person name="Broomall S.M."/>
            <person name="Li P.E."/>
            <person name="Teshima H."/>
            <person name="Gibbons H.S."/>
            <person name="Palacios G.F."/>
            <person name="Rosenzweig C.N."/>
            <person name="Redden C.L."/>
            <person name="Xu Y."/>
            <person name="Minogue T.D."/>
            <person name="Chain P.S."/>
        </authorList>
    </citation>
    <scope>NUCLEOTIDE SEQUENCE [LARGE SCALE GENOMIC DNA]</scope>
    <source>
        <strain evidence="2 4">ATCC BAA-463</strain>
    </source>
</reference>
<evidence type="ECO:0000313" key="2">
    <source>
        <dbReference type="EMBL" id="AJZ57066.1"/>
    </source>
</evidence>
<feature type="transmembrane region" description="Helical" evidence="1">
    <location>
        <begin position="12"/>
        <end position="31"/>
    </location>
</feature>
<evidence type="ECO:0000313" key="3">
    <source>
        <dbReference type="EMBL" id="MDT8842642.1"/>
    </source>
</evidence>
<dbReference type="RefSeq" id="WP_046564670.1">
    <property type="nucleotide sequence ID" value="NZ_CP010025.1"/>
</dbReference>
<sequence length="246" mass="28304">MPVTVESAASINWVTVVASSALVSAVVNVGWNAISKFLDRRHENAKDKQRIDHVKLEIMDQLESFANRCASLMYDIHEGLAEYYRHEPNPFSGAQRGVELKFDPEPRWVELPVRFVAPLRALMREYTDAAEWITRSGVWADTADQYESELERLAFYGLEVLTIAEKIRTEIDAGERGTAQLEASRAEFNGLIEQRRDAYKKRPLDVTFIPELEAQFEREMPDHKSLHARIRKAEIEKRKAEENTVE</sequence>
<dbReference type="Proteomes" id="UP000032614">
    <property type="component" value="Chromosome 3"/>
</dbReference>
<evidence type="ECO:0000313" key="5">
    <source>
        <dbReference type="Proteomes" id="UP001246473"/>
    </source>
</evidence>
<dbReference type="AlphaFoldDB" id="A0AAP5QI41"/>
<keyword evidence="1" id="KW-0812">Transmembrane</keyword>
<accession>A0AAP5QI41</accession>
<gene>
    <name evidence="2" type="ORF">OI25_7220</name>
    <name evidence="3" type="ORF">ParKJ_34970</name>
</gene>
<dbReference type="EMBL" id="JANSLM010000018">
    <property type="protein sequence ID" value="MDT8842642.1"/>
    <property type="molecule type" value="Genomic_DNA"/>
</dbReference>
<evidence type="ECO:0000313" key="4">
    <source>
        <dbReference type="Proteomes" id="UP000032614"/>
    </source>
</evidence>
<evidence type="ECO:0000256" key="1">
    <source>
        <dbReference type="SAM" id="Phobius"/>
    </source>
</evidence>